<dbReference type="NCBIfam" id="NF003220">
    <property type="entry name" value="PRK04192.1"/>
    <property type="match status" value="1"/>
</dbReference>
<dbReference type="Pfam" id="PF16886">
    <property type="entry name" value="ATP-synt_ab_Xtn"/>
    <property type="match status" value="1"/>
</dbReference>
<reference evidence="23" key="1">
    <citation type="journal article" date="2014" name="Genome Announc.">
        <title>Draft genome sequence of the formaldehyde-resistant fungus Byssochlamys spectabilis No. 5 (anamorph Paecilomyces variotii No. 5) (NBRC109023).</title>
        <authorList>
            <person name="Oka T."/>
            <person name="Ekino K."/>
            <person name="Fukuda K."/>
            <person name="Nomura Y."/>
        </authorList>
    </citation>
    <scope>NUCLEOTIDE SEQUENCE [LARGE SCALE GENOMIC DNA]</scope>
    <source>
        <strain evidence="23">No. 5 / NBRC 109023</strain>
    </source>
</reference>
<dbReference type="InterPro" id="IPR005725">
    <property type="entry name" value="ATPase_V1-cplx_asu"/>
</dbReference>
<dbReference type="Pfam" id="PF02212">
    <property type="entry name" value="GED"/>
    <property type="match status" value="1"/>
</dbReference>
<dbReference type="InterPro" id="IPR045063">
    <property type="entry name" value="Dynamin_N"/>
</dbReference>
<dbReference type="FunFam" id="3.40.50.300:FF:000052">
    <property type="entry name" value="V-type proton ATPase catalytic subunit A"/>
    <property type="match status" value="1"/>
</dbReference>
<dbReference type="FunFam" id="3.40.50.300:FF:000473">
    <property type="entry name" value="Vacuolar sorting-associated 1 protein"/>
    <property type="match status" value="1"/>
</dbReference>
<dbReference type="Gene3D" id="2.40.50.100">
    <property type="match status" value="1"/>
</dbReference>
<feature type="compositionally biased region" description="Pro residues" evidence="19">
    <location>
        <begin position="92"/>
        <end position="108"/>
    </location>
</feature>
<dbReference type="Gene3D" id="1.10.1140.10">
    <property type="entry name" value="Bovine Mitochondrial F1-atpase, Atp Synthase Beta Chain, Chain D, domain 3"/>
    <property type="match status" value="1"/>
</dbReference>
<comment type="subunit">
    <text evidence="15">V-ATPase is a heteromultimeric enzyme composed of a peripheral catalytic V1 complex (components A to H) attached to an integral membrane V0 proton pore complex (components: a, c, c', c'', d, e, f and VOA1).</text>
</comment>
<keyword evidence="5" id="KW-0926">Vacuole</keyword>
<comment type="caution">
    <text evidence="22">The sequence shown here is derived from an EMBL/GenBank/DDBJ whole genome shotgun (WGS) entry which is preliminary data.</text>
</comment>
<keyword evidence="11 18" id="KW-0342">GTP-binding</keyword>
<dbReference type="InterPro" id="IPR001401">
    <property type="entry name" value="Dynamin_GTPase"/>
</dbReference>
<dbReference type="Pfam" id="PF01031">
    <property type="entry name" value="Dynamin_M"/>
    <property type="match status" value="1"/>
</dbReference>
<keyword evidence="4" id="KW-0813">Transport</keyword>
<evidence type="ECO:0000256" key="10">
    <source>
        <dbReference type="ARBA" id="ARBA00023065"/>
    </source>
</evidence>
<feature type="compositionally biased region" description="Low complexity" evidence="19">
    <location>
        <begin position="74"/>
        <end position="91"/>
    </location>
</feature>
<dbReference type="GO" id="GO:0007031">
    <property type="term" value="P:peroxisome organization"/>
    <property type="evidence" value="ECO:0007669"/>
    <property type="project" value="UniProtKB-ARBA"/>
</dbReference>
<evidence type="ECO:0000256" key="9">
    <source>
        <dbReference type="ARBA" id="ARBA00022967"/>
    </source>
</evidence>
<dbReference type="InterPro" id="IPR027417">
    <property type="entry name" value="P-loop_NTPase"/>
</dbReference>
<comment type="catalytic activity">
    <reaction evidence="16">
        <text>ATP + H2O + 4 H(+)(in) = ADP + phosphate + 5 H(+)(out)</text>
        <dbReference type="Rhea" id="RHEA:57720"/>
        <dbReference type="ChEBI" id="CHEBI:15377"/>
        <dbReference type="ChEBI" id="CHEBI:15378"/>
        <dbReference type="ChEBI" id="CHEBI:30616"/>
        <dbReference type="ChEBI" id="CHEBI:43474"/>
        <dbReference type="ChEBI" id="CHEBI:456216"/>
        <dbReference type="EC" id="7.1.2.2"/>
    </reaction>
</comment>
<dbReference type="InterPro" id="IPR036121">
    <property type="entry name" value="ATPase_F1/V1/A1_a/bsu_N_sf"/>
</dbReference>
<evidence type="ECO:0000259" key="20">
    <source>
        <dbReference type="PROSITE" id="PS51388"/>
    </source>
</evidence>
<dbReference type="InterPro" id="IPR022878">
    <property type="entry name" value="V-ATPase_asu"/>
</dbReference>
<dbReference type="GO" id="GO:0003924">
    <property type="term" value="F:GTPase activity"/>
    <property type="evidence" value="ECO:0007669"/>
    <property type="project" value="InterPro"/>
</dbReference>
<dbReference type="SUPFAM" id="SSF52540">
    <property type="entry name" value="P-loop containing nucleoside triphosphate hydrolases"/>
    <property type="match status" value="2"/>
</dbReference>
<evidence type="ECO:0000313" key="22">
    <source>
        <dbReference type="EMBL" id="GAD92013.1"/>
    </source>
</evidence>
<dbReference type="PRINTS" id="PR00195">
    <property type="entry name" value="DYNAMIN"/>
</dbReference>
<evidence type="ECO:0000256" key="11">
    <source>
        <dbReference type="ARBA" id="ARBA00023134"/>
    </source>
</evidence>
<dbReference type="InterPro" id="IPR055190">
    <property type="entry name" value="ATP-synt_VA_C"/>
</dbReference>
<dbReference type="InterPro" id="IPR022812">
    <property type="entry name" value="Dynamin"/>
</dbReference>
<evidence type="ECO:0000256" key="15">
    <source>
        <dbReference type="ARBA" id="ARBA00029477"/>
    </source>
</evidence>
<dbReference type="FunFam" id="2.40.50.100:FF:000008">
    <property type="entry name" value="V-type proton ATPase catalytic subunit A"/>
    <property type="match status" value="1"/>
</dbReference>
<keyword evidence="8" id="KW-0067">ATP-binding</keyword>
<evidence type="ECO:0000256" key="7">
    <source>
        <dbReference type="ARBA" id="ARBA00022781"/>
    </source>
</evidence>
<evidence type="ECO:0000256" key="13">
    <source>
        <dbReference type="ARBA" id="ARBA00023175"/>
    </source>
</evidence>
<dbReference type="GO" id="GO:0046961">
    <property type="term" value="F:proton-transporting ATPase activity, rotational mechanism"/>
    <property type="evidence" value="ECO:0007669"/>
    <property type="project" value="InterPro"/>
</dbReference>
<evidence type="ECO:0000256" key="17">
    <source>
        <dbReference type="ARBA" id="ARBA00073589"/>
    </source>
</evidence>
<dbReference type="SMART" id="SM00053">
    <property type="entry name" value="DYNc"/>
    <property type="match status" value="1"/>
</dbReference>
<dbReference type="InterPro" id="IPR020003">
    <property type="entry name" value="ATPase_a/bsu_AS"/>
</dbReference>
<dbReference type="FunFam" id="2.40.30.20:FF:000002">
    <property type="entry name" value="V-type proton ATPase catalytic subunit A"/>
    <property type="match status" value="1"/>
</dbReference>
<evidence type="ECO:0000256" key="19">
    <source>
        <dbReference type="SAM" id="MobiDB-lite"/>
    </source>
</evidence>
<dbReference type="InterPro" id="IPR030381">
    <property type="entry name" value="G_DYNAMIN_dom"/>
</dbReference>
<dbReference type="EMBL" id="BAUL01000014">
    <property type="protein sequence ID" value="GAD92013.1"/>
    <property type="molecule type" value="Genomic_DNA"/>
</dbReference>
<dbReference type="InterPro" id="IPR023366">
    <property type="entry name" value="ATP_synth_asu-like_sf"/>
</dbReference>
<dbReference type="CDD" id="cd08771">
    <property type="entry name" value="DLP_1"/>
    <property type="match status" value="1"/>
</dbReference>
<dbReference type="InterPro" id="IPR000194">
    <property type="entry name" value="ATPase_F1/V1/A1_a/bsu_nucl-bd"/>
</dbReference>
<dbReference type="GO" id="GO:0016887">
    <property type="term" value="F:ATP hydrolysis activity"/>
    <property type="evidence" value="ECO:0007669"/>
    <property type="project" value="InterPro"/>
</dbReference>
<evidence type="ECO:0000313" key="23">
    <source>
        <dbReference type="Proteomes" id="UP000018001"/>
    </source>
</evidence>
<dbReference type="PROSITE" id="PS00152">
    <property type="entry name" value="ATPASE_ALPHA_BETA"/>
    <property type="match status" value="1"/>
</dbReference>
<dbReference type="SUPFAM" id="SSF50615">
    <property type="entry name" value="N-terminal domain of alpha and beta subunits of F1 ATP synthase"/>
    <property type="match status" value="1"/>
</dbReference>
<evidence type="ECO:0000256" key="8">
    <source>
        <dbReference type="ARBA" id="ARBA00022840"/>
    </source>
</evidence>
<dbReference type="PROSITE" id="PS00410">
    <property type="entry name" value="G_DYNAMIN_1"/>
    <property type="match status" value="1"/>
</dbReference>
<dbReference type="PANTHER" id="PTHR43607:SF1">
    <property type="entry name" value="H(+)-TRANSPORTING TWO-SECTOR ATPASE"/>
    <property type="match status" value="1"/>
</dbReference>
<dbReference type="GO" id="GO:0005524">
    <property type="term" value="F:ATP binding"/>
    <property type="evidence" value="ECO:0007669"/>
    <property type="project" value="UniProtKB-KW"/>
</dbReference>
<sequence length="1439" mass="158569">MSRVELRLLSLRPWFGVLGGAGSKPPPSPQQALRTVNTWPALNGKCMLGLRTIRLKARPSLLDLIASGGVVDPSSGAAGSAEAGSRSSSQEAPPPPPPRLDDLPPLPDSPTSNNSSSSIEQPPPPPADPVIDAWSIRKMAPSTKERKRLEAAEDQYGSIFSVAGPVVVAENMIGCAMYELCRVGHDQLVGEVIRIEGDRATIQVYEETAGVTVGDPVVRTGKPLSVELGPGLMETIYDGIQRPLKAISSKSDSIYIPRGIAVPALDREKKWDFKPGSLKVGDHITGGDIWGSVFENSLLDDHKILLPPRARGTITRIAEPGSYTVDEKLLEVEFDGKKTEYSMMHTWPVRVPRPVNEKLTADAPFIVGQRVLDALFPSVQGGTVCIPGAFGCGKTVISQSVSKFSNSDIIVYVGCGERGNEMAEVLMDFPELSIDVGGRKEPIMKRTCLIANTSNMPVAAREASIYTGITVAEYFRDQGKNVAMMADSSSRWAEALREISGRLGEMPADQGFPAYLGAKLASFYERAGKSTALGSPEREGSVSIVGAVSPPGGDFSDPVTSSTLGIVQVFWGLDKKLAQRKHFPSINTGVSYSKYTNILDKYYEKDHPEFPRLRDQIKELLSTSEELDQVVQLVGKSALGDGDKITLDVAALLKDDFLQQNGYSDYDQFCPLWKTEYMMKAFMGFHDEAQKAVAQGQSWAKVREATADIQTALRSMKFEVPDDEKAVTAKYDKLLQEMSERFASASDLINVNDPNLINLVNKLQDVFTTVGVQNPIDLPQIAVVGSQSSGKSSVLENIVGRDFLPRGSGIVTRRPLILQLINKPAGKQTNGVKEETLKDSTDSEANLDEYGEFLHLPGQRFHDFNKIRDEIVRETEAKVGRNAGISPAPINLRIYSPNVLTLTLVDLPGLTKVPVGDQPKDIEKQIRDMVLKYISKPNAIILAVTAANQDLANSDGLKLAREVDPEGQRTIGVLTKVDLMDEGTDVVDILAGRIIPLRLGYVPVVNRGQRDIENKRAISYALEHEKNFFEGHKAYRNKASYCGTPYLARKLNLILMMHIKQTLPDIKARISSSLQKYTSELSQLGDSMLGNAANIVLNIITEFSNEYRTVLDGNNQELSSVELSGGARISFVFHELYSNGVKAVDPFDQVKDIDIRTILYNSSGSSPALFVGTTAFELIVKQQIKRLEDPSLKCVSLVYDELVRILGQLLNKQLFRRYPMLKEKFHTVVIQFFKKAMEPTNKLVRDLIAMEACYVNTGHPDFLNGHRAMAIVNERQNAGKPTPVDPKTGKPLPPPRSGSPSLDTMRGDTETNGGFFGSFFASKNKKKMAAMEPPPPTLRASGTLSERENSEVEVIKLLIQSYFNIVKRTMIDMVPKAIMYTLVQFSKEEMQRELLENMYRTQELDDLLKESDYTIRRRKECQQMVESLSRASEIVSQVQ</sequence>
<dbReference type="EC" id="7.1.2.2" evidence="2"/>
<dbReference type="Pfam" id="PF00350">
    <property type="entry name" value="Dynamin_N"/>
    <property type="match status" value="1"/>
</dbReference>
<keyword evidence="9" id="KW-1278">Translocase</keyword>
<evidence type="ECO:0000256" key="18">
    <source>
        <dbReference type="RuleBase" id="RU003932"/>
    </source>
</evidence>
<dbReference type="InterPro" id="IPR019762">
    <property type="entry name" value="Dynamin_GTPase_CS"/>
</dbReference>
<dbReference type="HOGENOM" id="CLU_003614_0_0_1"/>
<evidence type="ECO:0000256" key="5">
    <source>
        <dbReference type="ARBA" id="ARBA00022554"/>
    </source>
</evidence>
<organism evidence="22 23">
    <name type="scientific">Byssochlamys spectabilis (strain No. 5 / NBRC 109023)</name>
    <name type="common">Paecilomyces variotii</name>
    <dbReference type="NCBI Taxonomy" id="1356009"/>
    <lineage>
        <taxon>Eukaryota</taxon>
        <taxon>Fungi</taxon>
        <taxon>Dikarya</taxon>
        <taxon>Ascomycota</taxon>
        <taxon>Pezizomycotina</taxon>
        <taxon>Eurotiomycetes</taxon>
        <taxon>Eurotiomycetidae</taxon>
        <taxon>Eurotiales</taxon>
        <taxon>Thermoascaceae</taxon>
        <taxon>Paecilomyces</taxon>
    </lineage>
</organism>
<dbReference type="Pfam" id="PF00006">
    <property type="entry name" value="ATP-synt_ab"/>
    <property type="match status" value="1"/>
</dbReference>
<dbReference type="GO" id="GO:0033180">
    <property type="term" value="C:proton-transporting V-type ATPase, V1 domain"/>
    <property type="evidence" value="ECO:0007669"/>
    <property type="project" value="InterPro"/>
</dbReference>
<keyword evidence="12" id="KW-0472">Membrane</keyword>
<feature type="region of interest" description="Disordered" evidence="19">
    <location>
        <begin position="72"/>
        <end position="131"/>
    </location>
</feature>
<feature type="region of interest" description="Disordered" evidence="19">
    <location>
        <begin position="1276"/>
        <end position="1308"/>
    </location>
</feature>
<dbReference type="InterPro" id="IPR024034">
    <property type="entry name" value="ATPase_F1/V1_b/a_C"/>
</dbReference>
<keyword evidence="7" id="KW-0375">Hydrogen ion transport</keyword>
<dbReference type="HAMAP" id="MF_00309">
    <property type="entry name" value="ATP_synth_A_arch"/>
    <property type="match status" value="1"/>
</dbReference>
<keyword evidence="23" id="KW-1185">Reference proteome</keyword>
<feature type="compositionally biased region" description="Low complexity" evidence="19">
    <location>
        <begin position="109"/>
        <end position="120"/>
    </location>
</feature>
<dbReference type="OrthoDB" id="1676488at2759"/>
<dbReference type="CDD" id="cd01134">
    <property type="entry name" value="V_A-ATPase_A"/>
    <property type="match status" value="1"/>
</dbReference>
<evidence type="ECO:0000256" key="3">
    <source>
        <dbReference type="ARBA" id="ARBA00018860"/>
    </source>
</evidence>
<dbReference type="GO" id="GO:0046034">
    <property type="term" value="P:ATP metabolic process"/>
    <property type="evidence" value="ECO:0007669"/>
    <property type="project" value="InterPro"/>
</dbReference>
<evidence type="ECO:0000256" key="2">
    <source>
        <dbReference type="ARBA" id="ARBA00012473"/>
    </source>
</evidence>
<dbReference type="InParanoid" id="V5FJT1"/>
<gene>
    <name evidence="22" type="ORF">PVAR5_0599</name>
</gene>
<dbReference type="Gene3D" id="3.40.50.300">
    <property type="entry name" value="P-loop containing nucleotide triphosphate hydrolases"/>
    <property type="match status" value="2"/>
</dbReference>
<keyword evidence="6 18" id="KW-0547">Nucleotide-binding</keyword>
<dbReference type="SUPFAM" id="SSF47917">
    <property type="entry name" value="C-terminal domain of alpha and beta subunits of F1 ATP synthase"/>
    <property type="match status" value="1"/>
</dbReference>
<keyword evidence="10" id="KW-0406">Ion transport</keyword>
<comment type="similarity">
    <text evidence="18">Belongs to the TRAFAC class dynamin-like GTPase superfamily. Dynamin/Fzo/YdjA family.</text>
</comment>
<name>V5FJT1_BYSSN</name>
<dbReference type="InterPro" id="IPR004100">
    <property type="entry name" value="ATPase_F1/V1/A1_a/bsu_N"/>
</dbReference>
<evidence type="ECO:0000256" key="4">
    <source>
        <dbReference type="ARBA" id="ARBA00022448"/>
    </source>
</evidence>
<evidence type="ECO:0000256" key="16">
    <source>
        <dbReference type="ARBA" id="ARBA00048383"/>
    </source>
</evidence>
<dbReference type="PROSITE" id="PS51388">
    <property type="entry name" value="GED"/>
    <property type="match status" value="1"/>
</dbReference>
<dbReference type="InterPro" id="IPR020850">
    <property type="entry name" value="GED_dom"/>
</dbReference>
<dbReference type="CDD" id="cd18111">
    <property type="entry name" value="ATP-synt_V_A-type_alpha_C"/>
    <property type="match status" value="1"/>
</dbReference>
<proteinExistence type="inferred from homology"/>
<comment type="subcellular location">
    <subcellularLocation>
        <location evidence="14">Vacuole membrane</location>
        <topology evidence="14">Peripheral membrane protein</topology>
        <orientation evidence="14">Cytoplasmic side</orientation>
    </subcellularLocation>
</comment>
<dbReference type="NCBIfam" id="TIGR01042">
    <property type="entry name" value="V-ATPase_V1_A"/>
    <property type="match status" value="1"/>
</dbReference>
<dbReference type="GO" id="GO:0007033">
    <property type="term" value="P:vacuole organization"/>
    <property type="evidence" value="ECO:0007669"/>
    <property type="project" value="UniProtKB-ARBA"/>
</dbReference>
<dbReference type="CDD" id="cd18119">
    <property type="entry name" value="ATP-synt_V_A-type_alpha_N"/>
    <property type="match status" value="1"/>
</dbReference>
<comment type="similarity">
    <text evidence="1">Belongs to the ATPase alpha/beta chains family.</text>
</comment>
<dbReference type="InterPro" id="IPR031686">
    <property type="entry name" value="ATP-synth_a_Xtn"/>
</dbReference>
<evidence type="ECO:0000256" key="12">
    <source>
        <dbReference type="ARBA" id="ARBA00023136"/>
    </source>
</evidence>
<dbReference type="GO" id="GO:0005525">
    <property type="term" value="F:GTP binding"/>
    <property type="evidence" value="ECO:0007669"/>
    <property type="project" value="UniProtKB-KW"/>
</dbReference>
<keyword evidence="13" id="KW-0505">Motor protein</keyword>
<evidence type="ECO:0000256" key="1">
    <source>
        <dbReference type="ARBA" id="ARBA00008936"/>
    </source>
</evidence>
<dbReference type="GO" id="GO:0007035">
    <property type="term" value="P:vacuolar acidification"/>
    <property type="evidence" value="ECO:0007669"/>
    <property type="project" value="UniProtKB-ARBA"/>
</dbReference>
<dbReference type="Proteomes" id="UP000018001">
    <property type="component" value="Unassembled WGS sequence"/>
</dbReference>
<dbReference type="SMART" id="SM00302">
    <property type="entry name" value="GED"/>
    <property type="match status" value="1"/>
</dbReference>
<dbReference type="InterPro" id="IPR003130">
    <property type="entry name" value="GED"/>
</dbReference>
<evidence type="ECO:0000256" key="14">
    <source>
        <dbReference type="ARBA" id="ARBA00029427"/>
    </source>
</evidence>
<protein>
    <recommendedName>
        <fullName evidence="3">V-type proton ATPase catalytic subunit A</fullName>
        <ecNumber evidence="2">7.1.2.2</ecNumber>
    </recommendedName>
    <alternativeName>
        <fullName evidence="17">Vacuolar protein sorting-associated protein 1</fullName>
    </alternativeName>
</protein>
<dbReference type="eggNOG" id="KOG0446">
    <property type="taxonomic scope" value="Eukaryota"/>
</dbReference>
<dbReference type="GO" id="GO:0000329">
    <property type="term" value="C:fungal-type vacuole membrane"/>
    <property type="evidence" value="ECO:0007669"/>
    <property type="project" value="TreeGrafter"/>
</dbReference>
<dbReference type="InterPro" id="IPR000375">
    <property type="entry name" value="Dynamin_stalk"/>
</dbReference>
<evidence type="ECO:0000256" key="6">
    <source>
        <dbReference type="ARBA" id="ARBA00022741"/>
    </source>
</evidence>
<dbReference type="FunFam" id="1.10.1140.10:FF:000003">
    <property type="entry name" value="Vacuolar ATP synthase catalytic subunit A"/>
    <property type="match status" value="1"/>
</dbReference>
<dbReference type="Gene3D" id="2.40.30.20">
    <property type="match status" value="1"/>
</dbReference>
<dbReference type="PANTHER" id="PTHR43607">
    <property type="entry name" value="V-TYPE PROTON ATPASE CATALYTIC SUBUNIT A"/>
    <property type="match status" value="1"/>
</dbReference>
<dbReference type="eggNOG" id="KOG1352">
    <property type="taxonomic scope" value="Eukaryota"/>
</dbReference>
<dbReference type="PROSITE" id="PS51718">
    <property type="entry name" value="G_DYNAMIN_2"/>
    <property type="match status" value="1"/>
</dbReference>
<feature type="domain" description="GED" evidence="20">
    <location>
        <begin position="1352"/>
        <end position="1439"/>
    </location>
</feature>
<dbReference type="Gene3D" id="1.20.120.1240">
    <property type="entry name" value="Dynamin, middle domain"/>
    <property type="match status" value="1"/>
</dbReference>
<evidence type="ECO:0000259" key="21">
    <source>
        <dbReference type="PROSITE" id="PS51718"/>
    </source>
</evidence>
<accession>V5FJT1</accession>
<feature type="domain" description="Dynamin-type G" evidence="21">
    <location>
        <begin position="775"/>
        <end position="1064"/>
    </location>
</feature>
<dbReference type="Pfam" id="PF22919">
    <property type="entry name" value="ATP-synt_VA_C"/>
    <property type="match status" value="1"/>
</dbReference>
<dbReference type="Pfam" id="PF02874">
    <property type="entry name" value="ATP-synt_ab_N"/>
    <property type="match status" value="1"/>
</dbReference>